<organism evidence="4">
    <name type="scientific">marine metagenome</name>
    <dbReference type="NCBI Taxonomy" id="408172"/>
    <lineage>
        <taxon>unclassified sequences</taxon>
        <taxon>metagenomes</taxon>
        <taxon>ecological metagenomes</taxon>
    </lineage>
</organism>
<dbReference type="CDD" id="cd05300">
    <property type="entry name" value="2-Hacid_dh_1"/>
    <property type="match status" value="1"/>
</dbReference>
<dbReference type="Gene3D" id="3.40.50.720">
    <property type="entry name" value="NAD(P)-binding Rossmann-like Domain"/>
    <property type="match status" value="2"/>
</dbReference>
<evidence type="ECO:0000313" key="4">
    <source>
        <dbReference type="EMBL" id="SUZ87011.1"/>
    </source>
</evidence>
<reference evidence="4" key="1">
    <citation type="submission" date="2018-05" db="EMBL/GenBank/DDBJ databases">
        <authorList>
            <person name="Lanie J.A."/>
            <person name="Ng W.-L."/>
            <person name="Kazmierczak K.M."/>
            <person name="Andrzejewski T.M."/>
            <person name="Davidsen T.M."/>
            <person name="Wayne K.J."/>
            <person name="Tettelin H."/>
            <person name="Glass J.I."/>
            <person name="Rusch D."/>
            <person name="Podicherti R."/>
            <person name="Tsui H.-C.T."/>
            <person name="Winkler M.E."/>
        </authorList>
    </citation>
    <scope>NUCLEOTIDE SEQUENCE</scope>
</reference>
<dbReference type="InterPro" id="IPR006140">
    <property type="entry name" value="D-isomer_DH_NAD-bd"/>
</dbReference>
<dbReference type="SUPFAM" id="SSF52283">
    <property type="entry name" value="Formate/glycerate dehydrogenase catalytic domain-like"/>
    <property type="match status" value="1"/>
</dbReference>
<gene>
    <name evidence="4" type="ORF">METZ01_LOCUS39865</name>
</gene>
<dbReference type="AlphaFoldDB" id="A0A381R5H6"/>
<feature type="domain" description="D-isomer specific 2-hydroxyacid dehydrogenase NAD-binding" evidence="3">
    <location>
        <begin position="137"/>
        <end position="313"/>
    </location>
</feature>
<dbReference type="GO" id="GO:0016491">
    <property type="term" value="F:oxidoreductase activity"/>
    <property type="evidence" value="ECO:0007669"/>
    <property type="project" value="UniProtKB-KW"/>
</dbReference>
<feature type="non-terminal residue" evidence="4">
    <location>
        <position position="1"/>
    </location>
</feature>
<dbReference type="Pfam" id="PF02826">
    <property type="entry name" value="2-Hacid_dh_C"/>
    <property type="match status" value="1"/>
</dbReference>
<keyword evidence="2" id="KW-0520">NAD</keyword>
<dbReference type="PROSITE" id="PS00671">
    <property type="entry name" value="D_2_HYDROXYACID_DH_3"/>
    <property type="match status" value="1"/>
</dbReference>
<evidence type="ECO:0000256" key="2">
    <source>
        <dbReference type="ARBA" id="ARBA00023027"/>
    </source>
</evidence>
<accession>A0A381R5H6</accession>
<dbReference type="PANTHER" id="PTHR43333">
    <property type="entry name" value="2-HACID_DH_C DOMAIN-CONTAINING PROTEIN"/>
    <property type="match status" value="1"/>
</dbReference>
<dbReference type="SUPFAM" id="SSF51735">
    <property type="entry name" value="NAD(P)-binding Rossmann-fold domains"/>
    <property type="match status" value="1"/>
</dbReference>
<dbReference type="GO" id="GO:0051287">
    <property type="term" value="F:NAD binding"/>
    <property type="evidence" value="ECO:0007669"/>
    <property type="project" value="InterPro"/>
</dbReference>
<dbReference type="EMBL" id="UINC01001705">
    <property type="protein sequence ID" value="SUZ87011.1"/>
    <property type="molecule type" value="Genomic_DNA"/>
</dbReference>
<keyword evidence="1" id="KW-0560">Oxidoreductase</keyword>
<name>A0A381R5H6_9ZZZZ</name>
<dbReference type="InterPro" id="IPR029753">
    <property type="entry name" value="D-isomer_DH_CS"/>
</dbReference>
<evidence type="ECO:0000256" key="1">
    <source>
        <dbReference type="ARBA" id="ARBA00023002"/>
    </source>
</evidence>
<dbReference type="InterPro" id="IPR036291">
    <property type="entry name" value="NAD(P)-bd_dom_sf"/>
</dbReference>
<protein>
    <recommendedName>
        <fullName evidence="3">D-isomer specific 2-hydroxyacid dehydrogenase NAD-binding domain-containing protein</fullName>
    </recommendedName>
</protein>
<proteinExistence type="predicted"/>
<sequence length="350" mass="38542">VTRSSQPVRIVIASYLEPHHVDRIRAVSPRLEVVYEPHLLPAPRYVADHVGEAFERPALDERRWTSLLAEAEVLFDFDRTHMEDLPERAPSLSWVQATSAGIGQLVAKHRYAERMPETVFTTASGVHAIPLAEYTLMSILMFRRKVPQMLTDQRELRWRRFASTDLTGRSLVVVGVGSIGRAVARLASSFGMRTIGVKRTVAGVDPASLHVEDLYPFNELHAALGGAEHVVLSAPHTPETERMIGVTELALLASGAIVVNVARGALIDESALVDALESGHVGGAALDVFQEEPLSLDSPFWTIPNVLVCSHSAGTSDHENERITDIFCENLRRYLAGEPLLNMLDTATMY</sequence>
<evidence type="ECO:0000259" key="3">
    <source>
        <dbReference type="Pfam" id="PF02826"/>
    </source>
</evidence>
<dbReference type="PANTHER" id="PTHR43333:SF1">
    <property type="entry name" value="D-ISOMER SPECIFIC 2-HYDROXYACID DEHYDROGENASE NAD-BINDING DOMAIN-CONTAINING PROTEIN"/>
    <property type="match status" value="1"/>
</dbReference>